<sequence length="93" mass="11049">MKKDAWVLRLKDESKEDYMTGDYYFDDKGEDVDWLTKDLNSATLFEDKECAIKNFKLHEKTIFDKFGKGAICNFGYTNLMKHFEFVEVEIEID</sequence>
<gene>
    <name evidence="1" type="ORF">G4D61_11165</name>
</gene>
<accession>A0A6M0P8A6</accession>
<dbReference type="Proteomes" id="UP000476934">
    <property type="component" value="Unassembled WGS sequence"/>
</dbReference>
<dbReference type="RefSeq" id="WP_163173960.1">
    <property type="nucleotide sequence ID" value="NZ_JAAIWK010000017.1"/>
</dbReference>
<reference evidence="1 2" key="1">
    <citation type="submission" date="2020-03" db="EMBL/GenBank/DDBJ databases">
        <title>Bacillus aquiflavi sp. nov., isolated from yellow water of strong flavor Chinese baijiu in Yibin region of China.</title>
        <authorList>
            <person name="Xie J."/>
        </authorList>
    </citation>
    <scope>NUCLEOTIDE SEQUENCE [LARGE SCALE GENOMIC DNA]</scope>
    <source>
        <strain evidence="1 2">Gsoil 114</strain>
    </source>
</reference>
<evidence type="ECO:0000313" key="1">
    <source>
        <dbReference type="EMBL" id="NEY20515.1"/>
    </source>
</evidence>
<dbReference type="EMBL" id="JAAIWK010000017">
    <property type="protein sequence ID" value="NEY20515.1"/>
    <property type="molecule type" value="Genomic_DNA"/>
</dbReference>
<keyword evidence="2" id="KW-1185">Reference proteome</keyword>
<comment type="caution">
    <text evidence="1">The sequence shown here is derived from an EMBL/GenBank/DDBJ whole genome shotgun (WGS) entry which is preliminary data.</text>
</comment>
<dbReference type="AlphaFoldDB" id="A0A6M0P8A6"/>
<name>A0A6M0P8A6_9BACI</name>
<proteinExistence type="predicted"/>
<evidence type="ECO:0000313" key="2">
    <source>
        <dbReference type="Proteomes" id="UP000476934"/>
    </source>
</evidence>
<protein>
    <submittedName>
        <fullName evidence="1">Uncharacterized protein</fullName>
    </submittedName>
</protein>
<organism evidence="1 2">
    <name type="scientific">Heyndrickxia ginsengihumi</name>
    <dbReference type="NCBI Taxonomy" id="363870"/>
    <lineage>
        <taxon>Bacteria</taxon>
        <taxon>Bacillati</taxon>
        <taxon>Bacillota</taxon>
        <taxon>Bacilli</taxon>
        <taxon>Bacillales</taxon>
        <taxon>Bacillaceae</taxon>
        <taxon>Heyndrickxia</taxon>
    </lineage>
</organism>